<dbReference type="AlphaFoldDB" id="A0A6C0AIW9"/>
<name>A0A6C0AIW9_9ZZZZ</name>
<organism evidence="1">
    <name type="scientific">viral metagenome</name>
    <dbReference type="NCBI Taxonomy" id="1070528"/>
    <lineage>
        <taxon>unclassified sequences</taxon>
        <taxon>metagenomes</taxon>
        <taxon>organismal metagenomes</taxon>
    </lineage>
</organism>
<protein>
    <submittedName>
        <fullName evidence="1">Uncharacterized protein</fullName>
    </submittedName>
</protein>
<accession>A0A6C0AIW9</accession>
<reference evidence="1" key="1">
    <citation type="journal article" date="2020" name="Nature">
        <title>Giant virus diversity and host interactions through global metagenomics.</title>
        <authorList>
            <person name="Schulz F."/>
            <person name="Roux S."/>
            <person name="Paez-Espino D."/>
            <person name="Jungbluth S."/>
            <person name="Walsh D.A."/>
            <person name="Denef V.J."/>
            <person name="McMahon K.D."/>
            <person name="Konstantinidis K.T."/>
            <person name="Eloe-Fadrosh E.A."/>
            <person name="Kyrpides N.C."/>
            <person name="Woyke T."/>
        </authorList>
    </citation>
    <scope>NUCLEOTIDE SEQUENCE</scope>
    <source>
        <strain evidence="1">GVMAG-S-1035237-23</strain>
    </source>
</reference>
<sequence length="134" mass="15854">MQGTLVELKAHIRNYREIDDELRDLNKQVYEKRDARKIVELDIAEILKRPEFSEFKKVKVEEDGSTISIKRPSEWTKPWSLSQKDLKELTNQYFASATQINADGLFKWIVENRKREMVSEEFSFTRTVPGDNDE</sequence>
<dbReference type="EMBL" id="MN740642">
    <property type="protein sequence ID" value="QHS79403.1"/>
    <property type="molecule type" value="Genomic_DNA"/>
</dbReference>
<evidence type="ECO:0000313" key="1">
    <source>
        <dbReference type="EMBL" id="QHS79403.1"/>
    </source>
</evidence>
<proteinExistence type="predicted"/>